<feature type="transmembrane region" description="Helical" evidence="1">
    <location>
        <begin position="59"/>
        <end position="82"/>
    </location>
</feature>
<dbReference type="EMBL" id="QLMI01000001">
    <property type="protein sequence ID" value="RAK25346.1"/>
    <property type="molecule type" value="Genomic_DNA"/>
</dbReference>
<evidence type="ECO:0000313" key="2">
    <source>
        <dbReference type="EMBL" id="RAK25346.1"/>
    </source>
</evidence>
<reference evidence="2 3" key="1">
    <citation type="submission" date="2018-06" db="EMBL/GenBank/DDBJ databases">
        <title>Genomic Encyclopedia of Type Strains, Phase III (KMG-III): the genomes of soil and plant-associated and newly described type strains.</title>
        <authorList>
            <person name="Whitman W."/>
        </authorList>
    </citation>
    <scope>NUCLEOTIDE SEQUENCE [LARGE SCALE GENOMIC DNA]</scope>
    <source>
        <strain evidence="2 3">CGMCC 1.12398</strain>
    </source>
</reference>
<sequence>MFSVFIVISIIIVVFLNYKIKTDISYHAGKDNGYFKRFESIVLLNILFFLFMSKNKKIAFTILGFFNALIISFLGLIITNYFPSPFDEGGFRHFFILVLSFISFFAIEKLINKTFKYKQ</sequence>
<feature type="transmembrane region" description="Helical" evidence="1">
    <location>
        <begin position="94"/>
        <end position="111"/>
    </location>
</feature>
<dbReference type="AlphaFoldDB" id="A0A327YXS1"/>
<keyword evidence="1" id="KW-1133">Transmembrane helix</keyword>
<evidence type="ECO:0000313" key="3">
    <source>
        <dbReference type="Proteomes" id="UP000249620"/>
    </source>
</evidence>
<keyword evidence="1" id="KW-0472">Membrane</keyword>
<name>A0A327YXS1_9FLAO</name>
<evidence type="ECO:0000256" key="1">
    <source>
        <dbReference type="SAM" id="Phobius"/>
    </source>
</evidence>
<comment type="caution">
    <text evidence="2">The sequence shown here is derived from an EMBL/GenBank/DDBJ whole genome shotgun (WGS) entry which is preliminary data.</text>
</comment>
<keyword evidence="3" id="KW-1185">Reference proteome</keyword>
<gene>
    <name evidence="2" type="ORF">B0I03_101520</name>
</gene>
<proteinExistence type="predicted"/>
<accession>A0A327YXS1</accession>
<dbReference type="Proteomes" id="UP000249620">
    <property type="component" value="Unassembled WGS sequence"/>
</dbReference>
<keyword evidence="1" id="KW-0812">Transmembrane</keyword>
<feature type="transmembrane region" description="Helical" evidence="1">
    <location>
        <begin position="35"/>
        <end position="52"/>
    </location>
</feature>
<organism evidence="2 3">
    <name type="scientific">Flavobacterium aquaticum</name>
    <dbReference type="NCBI Taxonomy" id="1236486"/>
    <lineage>
        <taxon>Bacteria</taxon>
        <taxon>Pseudomonadati</taxon>
        <taxon>Bacteroidota</taxon>
        <taxon>Flavobacteriia</taxon>
        <taxon>Flavobacteriales</taxon>
        <taxon>Flavobacteriaceae</taxon>
        <taxon>Flavobacterium</taxon>
    </lineage>
</organism>
<protein>
    <submittedName>
        <fullName evidence="2">Uncharacterized protein</fullName>
    </submittedName>
</protein>